<dbReference type="Proteomes" id="UP000380217">
    <property type="component" value="Unassembled WGS sequence"/>
</dbReference>
<proteinExistence type="predicted"/>
<evidence type="ECO:0000313" key="8">
    <source>
        <dbReference type="Proteomes" id="UP000380217"/>
    </source>
</evidence>
<protein>
    <submittedName>
        <fullName evidence="7">Gram positive anchor</fullName>
    </submittedName>
</protein>
<dbReference type="AlphaFoldDB" id="A0A564S7V7"/>
<keyword evidence="2" id="KW-0964">Secreted</keyword>
<feature type="compositionally biased region" description="Polar residues" evidence="5">
    <location>
        <begin position="7"/>
        <end position="16"/>
    </location>
</feature>
<accession>A0A564S7V7</accession>
<dbReference type="NCBIfam" id="TIGR01167">
    <property type="entry name" value="LPXTG_anchor"/>
    <property type="match status" value="1"/>
</dbReference>
<dbReference type="EMBL" id="CABHNJ010000002">
    <property type="protein sequence ID" value="VUW91236.1"/>
    <property type="molecule type" value="Genomic_DNA"/>
</dbReference>
<organism evidence="7 8">
    <name type="scientific">Streptococcus vestibularis</name>
    <dbReference type="NCBI Taxonomy" id="1343"/>
    <lineage>
        <taxon>Bacteria</taxon>
        <taxon>Bacillati</taxon>
        <taxon>Bacillota</taxon>
        <taxon>Bacilli</taxon>
        <taxon>Lactobacillales</taxon>
        <taxon>Streptococcaceae</taxon>
        <taxon>Streptococcus</taxon>
    </lineage>
</organism>
<keyword evidence="3" id="KW-0732">Signal</keyword>
<evidence type="ECO:0000256" key="5">
    <source>
        <dbReference type="SAM" id="MobiDB-lite"/>
    </source>
</evidence>
<reference evidence="7 8" key="1">
    <citation type="submission" date="2019-07" db="EMBL/GenBank/DDBJ databases">
        <authorList>
            <person name="Hibberd C M."/>
            <person name="Gehrig L. J."/>
            <person name="Chang H.-W."/>
            <person name="Venkatesh S."/>
        </authorList>
    </citation>
    <scope>NUCLEOTIDE SEQUENCE [LARGE SCALE GENOMIC DNA]</scope>
    <source>
        <strain evidence="7">Streptococcus_salivarius_SS_Bg39</strain>
    </source>
</reference>
<evidence type="ECO:0000256" key="3">
    <source>
        <dbReference type="ARBA" id="ARBA00022729"/>
    </source>
</evidence>
<feature type="domain" description="Gram-positive cocci surface proteins LPxTG" evidence="6">
    <location>
        <begin position="43"/>
        <end position="75"/>
    </location>
</feature>
<dbReference type="PROSITE" id="PS50847">
    <property type="entry name" value="GRAM_POS_ANCHORING"/>
    <property type="match status" value="1"/>
</dbReference>
<gene>
    <name evidence="7" type="ORF">SSSS39_00410</name>
</gene>
<evidence type="ECO:0000256" key="1">
    <source>
        <dbReference type="ARBA" id="ARBA00022512"/>
    </source>
</evidence>
<keyword evidence="4" id="KW-0572">Peptidoglycan-anchor</keyword>
<dbReference type="Pfam" id="PF00746">
    <property type="entry name" value="Gram_pos_anchor"/>
    <property type="match status" value="1"/>
</dbReference>
<evidence type="ECO:0000256" key="2">
    <source>
        <dbReference type="ARBA" id="ARBA00022525"/>
    </source>
</evidence>
<evidence type="ECO:0000259" key="6">
    <source>
        <dbReference type="PROSITE" id="PS50847"/>
    </source>
</evidence>
<evidence type="ECO:0000313" key="7">
    <source>
        <dbReference type="EMBL" id="VUW91236.1"/>
    </source>
</evidence>
<name>A0A564S7V7_STRVE</name>
<keyword evidence="1" id="KW-0134">Cell wall</keyword>
<evidence type="ECO:0000256" key="4">
    <source>
        <dbReference type="ARBA" id="ARBA00023088"/>
    </source>
</evidence>
<sequence length="75" mass="8238">MPDRTPTPESHPTLQSEEAKAPVLPETKEEAYFINSTDKTAQLPETGSENSNLAFVSLSSLLAGMGLYARKRRKC</sequence>
<dbReference type="InterPro" id="IPR019931">
    <property type="entry name" value="LPXTG_anchor"/>
</dbReference>
<feature type="region of interest" description="Disordered" evidence="5">
    <location>
        <begin position="1"/>
        <end position="25"/>
    </location>
</feature>